<comment type="caution">
    <text evidence="2">The sequence shown here is derived from an EMBL/GenBank/DDBJ whole genome shotgun (WGS) entry which is preliminary data.</text>
</comment>
<sequence>MSRRVNRISVVLDTGNVKELPQEDIKMILRAADMCIMKAGRNMLAKILKGSKDKKVLELKLNECPAYGYYHDMKLADIMHYIDWMIDEDYLQIKYDGRLPLLVFSDEGWAIEKETFAQELYQQFCLDVKENNPRVIHKLIKVNRKVILRILDIIEEEGNKEFIPCLEAYKKIETKRIGRRIIEVEKTIKDKV</sequence>
<reference evidence="2 5" key="1">
    <citation type="submission" date="2021-06" db="EMBL/GenBank/DDBJ databases">
        <title>Collection of gut derived symbiotic bacterial strains cultured from healthy donors.</title>
        <authorList>
            <person name="Lin H."/>
            <person name="Littmann E."/>
            <person name="Pamer E.G."/>
        </authorList>
    </citation>
    <scope>NUCLEOTIDE SEQUENCE</scope>
    <source>
        <strain evidence="3 5">MSK.21.70</strain>
        <strain evidence="2">MSK.21.82</strain>
    </source>
</reference>
<dbReference type="AlphaFoldDB" id="A0AAW4MUQ5"/>
<evidence type="ECO:0000313" key="2">
    <source>
        <dbReference type="EMBL" id="MBV3383224.1"/>
    </source>
</evidence>
<dbReference type="RefSeq" id="WP_217747966.1">
    <property type="nucleotide sequence ID" value="NZ_JAHOEB010000055.1"/>
</dbReference>
<evidence type="ECO:0000313" key="3">
    <source>
        <dbReference type="EMBL" id="MBV3393233.1"/>
    </source>
</evidence>
<dbReference type="Proteomes" id="UP001196408">
    <property type="component" value="Unassembled WGS sequence"/>
</dbReference>
<dbReference type="Proteomes" id="UP001197492">
    <property type="component" value="Unassembled WGS sequence"/>
</dbReference>
<dbReference type="InterPro" id="IPR018982">
    <property type="entry name" value="RQC_domain"/>
</dbReference>
<evidence type="ECO:0000259" key="1">
    <source>
        <dbReference type="SMART" id="SM00956"/>
    </source>
</evidence>
<dbReference type="SMART" id="SM00956">
    <property type="entry name" value="RQC"/>
    <property type="match status" value="1"/>
</dbReference>
<dbReference type="EMBL" id="JAHOEL010000055">
    <property type="protein sequence ID" value="MBV3393233.1"/>
    <property type="molecule type" value="Genomic_DNA"/>
</dbReference>
<accession>A0AAW4MUQ5</accession>
<keyword evidence="5" id="KW-1185">Reference proteome</keyword>
<proteinExistence type="predicted"/>
<name>A0AAW4MUQ5_9FIRM</name>
<organism evidence="2 4">
    <name type="scientific">Catenibacterium mitsuokai</name>
    <dbReference type="NCBI Taxonomy" id="100886"/>
    <lineage>
        <taxon>Bacteria</taxon>
        <taxon>Bacillati</taxon>
        <taxon>Bacillota</taxon>
        <taxon>Erysipelotrichia</taxon>
        <taxon>Erysipelotrichales</taxon>
        <taxon>Coprobacillaceae</taxon>
        <taxon>Catenibacterium</taxon>
    </lineage>
</organism>
<dbReference type="GO" id="GO:0006260">
    <property type="term" value="P:DNA replication"/>
    <property type="evidence" value="ECO:0007669"/>
    <property type="project" value="InterPro"/>
</dbReference>
<evidence type="ECO:0000313" key="4">
    <source>
        <dbReference type="Proteomes" id="UP001196408"/>
    </source>
</evidence>
<feature type="domain" description="RQC" evidence="1">
    <location>
        <begin position="23"/>
        <end position="124"/>
    </location>
</feature>
<dbReference type="GO" id="GO:0043138">
    <property type="term" value="F:3'-5' DNA helicase activity"/>
    <property type="evidence" value="ECO:0007669"/>
    <property type="project" value="InterPro"/>
</dbReference>
<dbReference type="NCBIfam" id="NF041107">
    <property type="entry name" value="RQC_minor_1"/>
    <property type="match status" value="1"/>
</dbReference>
<dbReference type="GO" id="GO:0006281">
    <property type="term" value="P:DNA repair"/>
    <property type="evidence" value="ECO:0007669"/>
    <property type="project" value="InterPro"/>
</dbReference>
<protein>
    <submittedName>
        <fullName evidence="2">RQC domain protein</fullName>
    </submittedName>
</protein>
<evidence type="ECO:0000313" key="5">
    <source>
        <dbReference type="Proteomes" id="UP001197492"/>
    </source>
</evidence>
<gene>
    <name evidence="2" type="ORF">KSV97_08335</name>
    <name evidence="3" type="ORF">KSW06_08200</name>
</gene>
<dbReference type="Pfam" id="PF09382">
    <property type="entry name" value="RQC"/>
    <property type="match status" value="1"/>
</dbReference>
<dbReference type="EMBL" id="JAHOEF010000057">
    <property type="protein sequence ID" value="MBV3383224.1"/>
    <property type="molecule type" value="Genomic_DNA"/>
</dbReference>